<evidence type="ECO:0000256" key="2">
    <source>
        <dbReference type="ARBA" id="ARBA00022603"/>
    </source>
</evidence>
<dbReference type="Gene3D" id="3.40.50.150">
    <property type="entry name" value="Vaccinia Virus protein VP39"/>
    <property type="match status" value="1"/>
</dbReference>
<dbReference type="GO" id="GO:0032259">
    <property type="term" value="P:methylation"/>
    <property type="evidence" value="ECO:0007669"/>
    <property type="project" value="UniProtKB-KW"/>
</dbReference>
<evidence type="ECO:0000313" key="7">
    <source>
        <dbReference type="Proteomes" id="UP000648801"/>
    </source>
</evidence>
<evidence type="ECO:0000256" key="4">
    <source>
        <dbReference type="ARBA" id="ARBA00022691"/>
    </source>
</evidence>
<dbReference type="Proteomes" id="UP000648801">
    <property type="component" value="Unassembled WGS sequence"/>
</dbReference>
<proteinExistence type="predicted"/>
<evidence type="ECO:0000256" key="5">
    <source>
        <dbReference type="SAM" id="MobiDB-lite"/>
    </source>
</evidence>
<keyword evidence="2" id="KW-0489">Methyltransferase</keyword>
<dbReference type="EMBL" id="BMJB01000001">
    <property type="protein sequence ID" value="GGA65117.1"/>
    <property type="molecule type" value="Genomic_DNA"/>
</dbReference>
<keyword evidence="4" id="KW-0949">S-adenosyl-L-methionine</keyword>
<comment type="caution">
    <text evidence="6">The sequence shown here is derived from an EMBL/GenBank/DDBJ whole genome shotgun (WGS) entry which is preliminary data.</text>
</comment>
<keyword evidence="3" id="KW-0808">Transferase</keyword>
<dbReference type="CDD" id="cd02440">
    <property type="entry name" value="AdoMet_MTases"/>
    <property type="match status" value="1"/>
</dbReference>
<reference evidence="6" key="1">
    <citation type="journal article" date="2014" name="Int. J. Syst. Evol. Microbiol.">
        <title>Complete genome sequence of Corynebacterium casei LMG S-19264T (=DSM 44701T), isolated from a smear-ripened cheese.</title>
        <authorList>
            <consortium name="US DOE Joint Genome Institute (JGI-PGF)"/>
            <person name="Walter F."/>
            <person name="Albersmeier A."/>
            <person name="Kalinowski J."/>
            <person name="Ruckert C."/>
        </authorList>
    </citation>
    <scope>NUCLEOTIDE SEQUENCE</scope>
    <source>
        <strain evidence="6">CGMCC 1.15447</strain>
    </source>
</reference>
<accession>A0A916RQB1</accession>
<dbReference type="Pfam" id="PF05724">
    <property type="entry name" value="TPMT"/>
    <property type="match status" value="1"/>
</dbReference>
<evidence type="ECO:0008006" key="8">
    <source>
        <dbReference type="Google" id="ProtNLM"/>
    </source>
</evidence>
<sequence>MMPHPSWNESYASGQLPWDTGQPEPLLVEFVTSSEVKPGPTLEIGAGTGTNAIWLAERGFDVLGVDVSPLAVERAQAKINGRALRCRFTALDILATPPSEGPFQFVFDRGCFHVFDEPGERQQFAARVAAALVPGGWWLSLIGSTEGPPREVGPPRRSAHEVTLAIEPALEIVELRSVEFREHGAKAWFCLSRRRTMPAQPSINRFSVDR</sequence>
<name>A0A916RQB1_9BACT</name>
<keyword evidence="7" id="KW-1185">Reference proteome</keyword>
<evidence type="ECO:0000313" key="6">
    <source>
        <dbReference type="EMBL" id="GGA65117.1"/>
    </source>
</evidence>
<gene>
    <name evidence="6" type="ORF">GCM10011507_15900</name>
</gene>
<dbReference type="PANTHER" id="PTHR32183:SF6">
    <property type="entry name" value="CYSTEINE SULFINATE DESULFINASE_CYSTEINE DESULFURASE AND RELATED ENZYMES"/>
    <property type="match status" value="1"/>
</dbReference>
<keyword evidence="1" id="KW-0597">Phosphoprotein</keyword>
<dbReference type="SUPFAM" id="SSF53335">
    <property type="entry name" value="S-adenosyl-L-methionine-dependent methyltransferases"/>
    <property type="match status" value="1"/>
</dbReference>
<evidence type="ECO:0000256" key="1">
    <source>
        <dbReference type="ARBA" id="ARBA00022553"/>
    </source>
</evidence>
<dbReference type="AlphaFoldDB" id="A0A916RQB1"/>
<dbReference type="PANTHER" id="PTHR32183">
    <property type="match status" value="1"/>
</dbReference>
<protein>
    <recommendedName>
        <fullName evidence="8">Class I SAM-dependent methyltransferase</fullName>
    </recommendedName>
</protein>
<organism evidence="6 7">
    <name type="scientific">Edaphobacter acidisoli</name>
    <dbReference type="NCBI Taxonomy" id="2040573"/>
    <lineage>
        <taxon>Bacteria</taxon>
        <taxon>Pseudomonadati</taxon>
        <taxon>Acidobacteriota</taxon>
        <taxon>Terriglobia</taxon>
        <taxon>Terriglobales</taxon>
        <taxon>Acidobacteriaceae</taxon>
        <taxon>Edaphobacter</taxon>
    </lineage>
</organism>
<evidence type="ECO:0000256" key="3">
    <source>
        <dbReference type="ARBA" id="ARBA00022679"/>
    </source>
</evidence>
<feature type="region of interest" description="Disordered" evidence="5">
    <location>
        <begin position="1"/>
        <end position="20"/>
    </location>
</feature>
<dbReference type="PROSITE" id="PS51585">
    <property type="entry name" value="SAM_MT_TPMT"/>
    <property type="match status" value="1"/>
</dbReference>
<dbReference type="GO" id="GO:0008757">
    <property type="term" value="F:S-adenosylmethionine-dependent methyltransferase activity"/>
    <property type="evidence" value="ECO:0007669"/>
    <property type="project" value="InterPro"/>
</dbReference>
<reference evidence="6" key="2">
    <citation type="submission" date="2020-09" db="EMBL/GenBank/DDBJ databases">
        <authorList>
            <person name="Sun Q."/>
            <person name="Zhou Y."/>
        </authorList>
    </citation>
    <scope>NUCLEOTIDE SEQUENCE</scope>
    <source>
        <strain evidence="6">CGMCC 1.15447</strain>
    </source>
</reference>
<dbReference type="InterPro" id="IPR029063">
    <property type="entry name" value="SAM-dependent_MTases_sf"/>
</dbReference>
<dbReference type="InterPro" id="IPR008854">
    <property type="entry name" value="TPMT"/>
</dbReference>